<dbReference type="GO" id="GO:0005737">
    <property type="term" value="C:cytoplasm"/>
    <property type="evidence" value="ECO:0007669"/>
    <property type="project" value="TreeGrafter"/>
</dbReference>
<evidence type="ECO:0000313" key="5">
    <source>
        <dbReference type="EMBL" id="CAF0804223.1"/>
    </source>
</evidence>
<accession>A0A8S2H1F0</accession>
<dbReference type="PANTHER" id="PTHR12669:SF12">
    <property type="entry name" value="EUKARYOTIC TRANSLATION INITIATION FACTOR 4E-BINDING PROTEIN"/>
    <property type="match status" value="1"/>
</dbReference>
<dbReference type="GO" id="GO:0008190">
    <property type="term" value="F:eukaryotic initiation factor 4E binding"/>
    <property type="evidence" value="ECO:0007669"/>
    <property type="project" value="InterPro"/>
</dbReference>
<dbReference type="PANTHER" id="PTHR12669">
    <property type="entry name" value="EUKARYOTIC TRANSLATION INITIATION FACTOR 4E-BINDING PROTEIN"/>
    <property type="match status" value="1"/>
</dbReference>
<evidence type="ECO:0000313" key="7">
    <source>
        <dbReference type="Proteomes" id="UP000682733"/>
    </source>
</evidence>
<proteinExistence type="inferred from homology"/>
<gene>
    <name evidence="5" type="ORF">OVA965_LOCUS4812</name>
    <name evidence="6" type="ORF">TMI583_LOCUS4810</name>
</gene>
<keyword evidence="3" id="KW-0652">Protein synthesis inhibitor</keyword>
<dbReference type="InterPro" id="IPR008606">
    <property type="entry name" value="EIF4EBP"/>
</dbReference>
<dbReference type="EMBL" id="CAJNOK010001296">
    <property type="protein sequence ID" value="CAF0804223.1"/>
    <property type="molecule type" value="Genomic_DNA"/>
</dbReference>
<evidence type="ECO:0008006" key="8">
    <source>
        <dbReference type="Google" id="ProtNLM"/>
    </source>
</evidence>
<feature type="compositionally biased region" description="Polar residues" evidence="4">
    <location>
        <begin position="97"/>
        <end position="112"/>
    </location>
</feature>
<dbReference type="EMBL" id="CAJOBA010001296">
    <property type="protein sequence ID" value="CAF3587797.1"/>
    <property type="molecule type" value="Genomic_DNA"/>
</dbReference>
<comment type="similarity">
    <text evidence="1">Belongs to the eIF4E-binding protein family.</text>
</comment>
<dbReference type="Proteomes" id="UP000677228">
    <property type="component" value="Unassembled WGS sequence"/>
</dbReference>
<dbReference type="Pfam" id="PF05456">
    <property type="entry name" value="eIF_4EBP"/>
    <property type="match status" value="1"/>
</dbReference>
<dbReference type="AlphaFoldDB" id="A0A8S2H1F0"/>
<comment type="caution">
    <text evidence="6">The sequence shown here is derived from an EMBL/GenBank/DDBJ whole genome shotgun (WGS) entry which is preliminary data.</text>
</comment>
<sequence>MSEGIPIRRLTVHDPSEMPLSYGTTPGGSIFSTTPGGTRIYYDRQFLLSRRDSPLTRSPPVNLPFIPEVTLIPNPAGSGTGTLQNGTAGSNKKIPSLSVTSLSENSKHNSSGNNNTNQPQQQQQQQQQQNETKGKTDLKPKKGILI</sequence>
<keyword evidence="2" id="KW-0810">Translation regulation</keyword>
<name>A0A8S2H1F0_9BILA</name>
<feature type="compositionally biased region" description="Low complexity" evidence="4">
    <location>
        <begin position="113"/>
        <end position="130"/>
    </location>
</feature>
<feature type="region of interest" description="Disordered" evidence="4">
    <location>
        <begin position="52"/>
        <end position="146"/>
    </location>
</feature>
<feature type="compositionally biased region" description="Polar residues" evidence="4">
    <location>
        <begin position="81"/>
        <end position="90"/>
    </location>
</feature>
<dbReference type="Proteomes" id="UP000682733">
    <property type="component" value="Unassembled WGS sequence"/>
</dbReference>
<organism evidence="6 7">
    <name type="scientific">Didymodactylos carnosus</name>
    <dbReference type="NCBI Taxonomy" id="1234261"/>
    <lineage>
        <taxon>Eukaryota</taxon>
        <taxon>Metazoa</taxon>
        <taxon>Spiralia</taxon>
        <taxon>Gnathifera</taxon>
        <taxon>Rotifera</taxon>
        <taxon>Eurotatoria</taxon>
        <taxon>Bdelloidea</taxon>
        <taxon>Philodinida</taxon>
        <taxon>Philodinidae</taxon>
        <taxon>Didymodactylos</taxon>
    </lineage>
</organism>
<reference evidence="6" key="1">
    <citation type="submission" date="2021-02" db="EMBL/GenBank/DDBJ databases">
        <authorList>
            <person name="Nowell W R."/>
        </authorList>
    </citation>
    <scope>NUCLEOTIDE SEQUENCE</scope>
</reference>
<evidence type="ECO:0000256" key="3">
    <source>
        <dbReference type="ARBA" id="ARBA00023193"/>
    </source>
</evidence>
<evidence type="ECO:0000256" key="4">
    <source>
        <dbReference type="SAM" id="MobiDB-lite"/>
    </source>
</evidence>
<evidence type="ECO:0000256" key="2">
    <source>
        <dbReference type="ARBA" id="ARBA00022845"/>
    </source>
</evidence>
<feature type="region of interest" description="Disordered" evidence="4">
    <location>
        <begin position="1"/>
        <end position="27"/>
    </location>
</feature>
<protein>
    <recommendedName>
        <fullName evidence="8">Eukaryotic translation initiation factor 4E binding protein</fullName>
    </recommendedName>
</protein>
<evidence type="ECO:0000256" key="1">
    <source>
        <dbReference type="ARBA" id="ARBA00005480"/>
    </source>
</evidence>
<dbReference type="GO" id="GO:0045947">
    <property type="term" value="P:negative regulation of translational initiation"/>
    <property type="evidence" value="ECO:0007669"/>
    <property type="project" value="InterPro"/>
</dbReference>
<evidence type="ECO:0000313" key="6">
    <source>
        <dbReference type="EMBL" id="CAF3587797.1"/>
    </source>
</evidence>